<keyword evidence="1" id="KW-0732">Signal</keyword>
<gene>
    <name evidence="2" type="ORF">RUM8411_00825</name>
</gene>
<feature type="signal peptide" evidence="1">
    <location>
        <begin position="1"/>
        <end position="27"/>
    </location>
</feature>
<organism evidence="2 3">
    <name type="scientific">Ruegeria meonggei</name>
    <dbReference type="NCBI Taxonomy" id="1446476"/>
    <lineage>
        <taxon>Bacteria</taxon>
        <taxon>Pseudomonadati</taxon>
        <taxon>Pseudomonadota</taxon>
        <taxon>Alphaproteobacteria</taxon>
        <taxon>Rhodobacterales</taxon>
        <taxon>Roseobacteraceae</taxon>
        <taxon>Ruegeria</taxon>
    </lineage>
</organism>
<dbReference type="EMBL" id="FWFP01000002">
    <property type="protein sequence ID" value="SLN21993.1"/>
    <property type="molecule type" value="Genomic_DNA"/>
</dbReference>
<protein>
    <submittedName>
        <fullName evidence="2">Uncharacterized protein</fullName>
    </submittedName>
</protein>
<name>A0A1X6YI41_9RHOB</name>
<evidence type="ECO:0000256" key="1">
    <source>
        <dbReference type="SAM" id="SignalP"/>
    </source>
</evidence>
<keyword evidence="3" id="KW-1185">Reference proteome</keyword>
<evidence type="ECO:0000313" key="2">
    <source>
        <dbReference type="EMBL" id="SLN21993.1"/>
    </source>
</evidence>
<reference evidence="3" key="1">
    <citation type="submission" date="2017-03" db="EMBL/GenBank/DDBJ databases">
        <authorList>
            <person name="Rodrigo-Torres L."/>
            <person name="Arahal R.D."/>
            <person name="Lucena T."/>
        </authorList>
    </citation>
    <scope>NUCLEOTIDE SEQUENCE [LARGE SCALE GENOMIC DNA]</scope>
    <source>
        <strain evidence="3">CECT 8411</strain>
    </source>
</reference>
<feature type="chain" id="PRO_5011965047" evidence="1">
    <location>
        <begin position="28"/>
        <end position="118"/>
    </location>
</feature>
<dbReference type="Proteomes" id="UP000193778">
    <property type="component" value="Unassembled WGS sequence"/>
</dbReference>
<dbReference type="RefSeq" id="WP_143534818.1">
    <property type="nucleotide sequence ID" value="NZ_FWFP01000002.1"/>
</dbReference>
<evidence type="ECO:0000313" key="3">
    <source>
        <dbReference type="Proteomes" id="UP000193778"/>
    </source>
</evidence>
<proteinExistence type="predicted"/>
<dbReference type="AlphaFoldDB" id="A0A1X6YI41"/>
<accession>A0A1X6YI41</accession>
<sequence>MSRLRPFTLKCVAVILAAQFVAVPVYADGISISSGGVIVVGSKSSGILRSKHRVQRYYVAPRPHHHKARPKVHFVKPVKRHRRLRLGHHPKRQSPYYIPQKYGIQHRNYHRRGLRHRY</sequence>